<dbReference type="NCBIfam" id="TIGR01297">
    <property type="entry name" value="CDF"/>
    <property type="match status" value="1"/>
</dbReference>
<accession>A0ABS8PEV8</accession>
<comment type="similarity">
    <text evidence="2">Belongs to the cation diffusion facilitator (CDF) transporter (TC 2.A.4) family. SLC30A subfamily.</text>
</comment>
<dbReference type="Pfam" id="PF16916">
    <property type="entry name" value="ZT_dimer"/>
    <property type="match status" value="1"/>
</dbReference>
<feature type="transmembrane region" description="Helical" evidence="9">
    <location>
        <begin position="97"/>
        <end position="116"/>
    </location>
</feature>
<dbReference type="SUPFAM" id="SSF161111">
    <property type="entry name" value="Cation efflux protein transmembrane domain-like"/>
    <property type="match status" value="1"/>
</dbReference>
<comment type="subcellular location">
    <subcellularLocation>
        <location evidence="1">Membrane</location>
        <topology evidence="1">Multi-pass membrane protein</topology>
    </subcellularLocation>
</comment>
<evidence type="ECO:0000256" key="4">
    <source>
        <dbReference type="ARBA" id="ARBA00022692"/>
    </source>
</evidence>
<keyword evidence="4 9" id="KW-0812">Transmembrane</keyword>
<feature type="region of interest" description="Disordered" evidence="8">
    <location>
        <begin position="1"/>
        <end position="22"/>
    </location>
</feature>
<comment type="caution">
    <text evidence="12">The sequence shown here is derived from an EMBL/GenBank/DDBJ whole genome shotgun (WGS) entry which is preliminary data.</text>
</comment>
<evidence type="ECO:0000256" key="3">
    <source>
        <dbReference type="ARBA" id="ARBA00022448"/>
    </source>
</evidence>
<protein>
    <submittedName>
        <fullName evidence="12">Cation diffusion facilitator family transporter</fullName>
    </submittedName>
</protein>
<dbReference type="InterPro" id="IPR036837">
    <property type="entry name" value="Cation_efflux_CTD_sf"/>
</dbReference>
<evidence type="ECO:0000259" key="10">
    <source>
        <dbReference type="Pfam" id="PF01545"/>
    </source>
</evidence>
<feature type="domain" description="Cation efflux protein cytoplasmic" evidence="11">
    <location>
        <begin position="227"/>
        <end position="309"/>
    </location>
</feature>
<feature type="transmembrane region" description="Helical" evidence="9">
    <location>
        <begin position="136"/>
        <end position="154"/>
    </location>
</feature>
<name>A0ABS8PEV8_9PSEU</name>
<evidence type="ECO:0000259" key="11">
    <source>
        <dbReference type="Pfam" id="PF16916"/>
    </source>
</evidence>
<evidence type="ECO:0000256" key="1">
    <source>
        <dbReference type="ARBA" id="ARBA00004141"/>
    </source>
</evidence>
<proteinExistence type="inferred from homology"/>
<evidence type="ECO:0000256" key="8">
    <source>
        <dbReference type="SAM" id="MobiDB-lite"/>
    </source>
</evidence>
<gene>
    <name evidence="12" type="ORF">LQ327_19375</name>
</gene>
<evidence type="ECO:0000256" key="6">
    <source>
        <dbReference type="ARBA" id="ARBA00023065"/>
    </source>
</evidence>
<dbReference type="Pfam" id="PF01545">
    <property type="entry name" value="Cation_efflux"/>
    <property type="match status" value="1"/>
</dbReference>
<evidence type="ECO:0000313" key="13">
    <source>
        <dbReference type="Proteomes" id="UP001199469"/>
    </source>
</evidence>
<keyword evidence="3" id="KW-0813">Transport</keyword>
<dbReference type="InterPro" id="IPR027470">
    <property type="entry name" value="Cation_efflux_CTD"/>
</dbReference>
<dbReference type="InterPro" id="IPR027469">
    <property type="entry name" value="Cation_efflux_TMD_sf"/>
</dbReference>
<keyword evidence="6" id="KW-0406">Ion transport</keyword>
<evidence type="ECO:0000313" key="12">
    <source>
        <dbReference type="EMBL" id="MCD2195534.1"/>
    </source>
</evidence>
<sequence>MGQGGHDAHGHGHGGHAGHAHGADADGRRLTVALVITALVLLSGAVGAWVTGSLSLLADLGHQVTDVAALLTAVVAARLAQRPPSAQRTFGLGRSEVLGAAVNALLLLAVTVWVAVEAVERLLADTPPEIPGLALLLFGAVGLVGNLISLAVLSGGDRGNLNVRGAALHVLGDALGSVAVMVAAGAVLLTGWPYADVVASLVIVLILLPRTLALLRATAHVLLEGAPPGMDVEEVRAALAEVPGVREVHDLHVWVISDRVPAASAHLVVEDHATPHCEGRAAGGSVLDCAAEALRERFGLEHSTLQIETVDHADHEEHCAPPAVVQSPFR</sequence>
<feature type="domain" description="Cation efflux protein transmembrane" evidence="10">
    <location>
        <begin position="30"/>
        <end position="223"/>
    </location>
</feature>
<dbReference type="PANTHER" id="PTHR11562">
    <property type="entry name" value="CATION EFFLUX PROTEIN/ ZINC TRANSPORTER"/>
    <property type="match status" value="1"/>
</dbReference>
<keyword evidence="13" id="KW-1185">Reference proteome</keyword>
<feature type="transmembrane region" description="Helical" evidence="9">
    <location>
        <begin position="197"/>
        <end position="215"/>
    </location>
</feature>
<keyword evidence="5 9" id="KW-1133">Transmembrane helix</keyword>
<evidence type="ECO:0000256" key="9">
    <source>
        <dbReference type="SAM" id="Phobius"/>
    </source>
</evidence>
<keyword evidence="7 9" id="KW-0472">Membrane</keyword>
<feature type="transmembrane region" description="Helical" evidence="9">
    <location>
        <begin position="166"/>
        <end position="191"/>
    </location>
</feature>
<dbReference type="InterPro" id="IPR058533">
    <property type="entry name" value="Cation_efflux_TM"/>
</dbReference>
<feature type="compositionally biased region" description="Basic and acidic residues" evidence="8">
    <location>
        <begin position="1"/>
        <end position="10"/>
    </location>
</feature>
<evidence type="ECO:0000256" key="5">
    <source>
        <dbReference type="ARBA" id="ARBA00022989"/>
    </source>
</evidence>
<organism evidence="12 13">
    <name type="scientific">Actinomycetospora endophytica</name>
    <dbReference type="NCBI Taxonomy" id="2291215"/>
    <lineage>
        <taxon>Bacteria</taxon>
        <taxon>Bacillati</taxon>
        <taxon>Actinomycetota</taxon>
        <taxon>Actinomycetes</taxon>
        <taxon>Pseudonocardiales</taxon>
        <taxon>Pseudonocardiaceae</taxon>
        <taxon>Actinomycetospora</taxon>
    </lineage>
</organism>
<dbReference type="InterPro" id="IPR002524">
    <property type="entry name" value="Cation_efflux"/>
</dbReference>
<dbReference type="InterPro" id="IPR050681">
    <property type="entry name" value="CDF/SLC30A"/>
</dbReference>
<feature type="transmembrane region" description="Helical" evidence="9">
    <location>
        <begin position="30"/>
        <end position="50"/>
    </location>
</feature>
<dbReference type="RefSeq" id="WP_230736720.1">
    <property type="nucleotide sequence ID" value="NZ_JAJNDB010000004.1"/>
</dbReference>
<dbReference type="SUPFAM" id="SSF160240">
    <property type="entry name" value="Cation efflux protein cytoplasmic domain-like"/>
    <property type="match status" value="1"/>
</dbReference>
<evidence type="ECO:0000256" key="2">
    <source>
        <dbReference type="ARBA" id="ARBA00008873"/>
    </source>
</evidence>
<dbReference type="Proteomes" id="UP001199469">
    <property type="component" value="Unassembled WGS sequence"/>
</dbReference>
<evidence type="ECO:0000256" key="7">
    <source>
        <dbReference type="ARBA" id="ARBA00023136"/>
    </source>
</evidence>
<dbReference type="PANTHER" id="PTHR11562:SF17">
    <property type="entry name" value="RE54080P-RELATED"/>
    <property type="match status" value="1"/>
</dbReference>
<reference evidence="12 13" key="1">
    <citation type="submission" date="2021-11" db="EMBL/GenBank/DDBJ databases">
        <title>Draft genome sequence of Actinomycetospora sp. SF1 isolated from the rhizosphere soil.</title>
        <authorList>
            <person name="Duangmal K."/>
            <person name="Chantavorakit T."/>
        </authorList>
    </citation>
    <scope>NUCLEOTIDE SEQUENCE [LARGE SCALE GENOMIC DNA]</scope>
    <source>
        <strain evidence="12 13">TBRC 5722</strain>
    </source>
</reference>
<dbReference type="Gene3D" id="1.20.1510.10">
    <property type="entry name" value="Cation efflux protein transmembrane domain"/>
    <property type="match status" value="1"/>
</dbReference>
<dbReference type="EMBL" id="JAJNDB010000004">
    <property type="protein sequence ID" value="MCD2195534.1"/>
    <property type="molecule type" value="Genomic_DNA"/>
</dbReference>